<evidence type="ECO:0000313" key="7">
    <source>
        <dbReference type="Proteomes" id="UP000576087"/>
    </source>
</evidence>
<evidence type="ECO:0000313" key="4">
    <source>
        <dbReference type="EMBL" id="MBB4448296.1"/>
    </source>
</evidence>
<evidence type="ECO:0000313" key="5">
    <source>
        <dbReference type="Proteomes" id="UP000520770"/>
    </source>
</evidence>
<dbReference type="Pfam" id="PF00534">
    <property type="entry name" value="Glycos_transf_1"/>
    <property type="match status" value="1"/>
</dbReference>
<evidence type="ECO:0000313" key="6">
    <source>
        <dbReference type="Proteomes" id="UP000524535"/>
    </source>
</evidence>
<evidence type="ECO:0000313" key="2">
    <source>
        <dbReference type="EMBL" id="MBB4350306.1"/>
    </source>
</evidence>
<dbReference type="CDD" id="cd03801">
    <property type="entry name" value="GT4_PimA-like"/>
    <property type="match status" value="1"/>
</dbReference>
<sequence length="374" mass="40901">MSLPKENLVIVQYAGDFREAALRLSEGGAETYRAQRYTVDYVQSLASRYHVTTITGFTAEPYDIILPSGARAIGAGFTDRFHAPTILDLVRKTNPDRLILRLPNPILLRWAARKGVPTLALLADSFPAKTLKERFKRRVIAHYLKSPNVTLVANHGRRAARQLVDIGVPANKVVAWDFPAQDTPHDREAKLSAQGRKILYAGLLSAAKGVDDLLHATASLKRDGKPITVDLYGKGETDRLTQLAKTLGIEAEVTFRGLVANSEMVPAMSAADIIVVPSRHDYSEGLPLTIYEALCSRTPLVASDHPMFLENIEDGFSCVMFPGGNASALATKIDGALTDAALYSRLSANAPEAWEKIQISLKWADVIEGWLASR</sequence>
<keyword evidence="6" id="KW-1185">Reference proteome</keyword>
<organism evidence="3 6">
    <name type="scientific">Aliirhizobium cellulosilyticum</name>
    <dbReference type="NCBI Taxonomy" id="393664"/>
    <lineage>
        <taxon>Bacteria</taxon>
        <taxon>Pseudomonadati</taxon>
        <taxon>Pseudomonadota</taxon>
        <taxon>Alphaproteobacteria</taxon>
        <taxon>Hyphomicrobiales</taxon>
        <taxon>Rhizobiaceae</taxon>
        <taxon>Aliirhizobium</taxon>
    </lineage>
</organism>
<reference evidence="5 6" key="1">
    <citation type="submission" date="2020-08" db="EMBL/GenBank/DDBJ databases">
        <title>Genomic Encyclopedia of Type Strains, Phase IV (KMG-V): Genome sequencing to study the core and pangenomes of soil and plant-associated prokaryotes.</title>
        <authorList>
            <person name="Whitman W."/>
        </authorList>
    </citation>
    <scope>NUCLEOTIDE SEQUENCE [LARGE SCALE GENOMIC DNA]</scope>
    <source>
        <strain evidence="3 6">SEMIA 444</strain>
        <strain evidence="2 5">SEMIA 448</strain>
        <strain evidence="4 7">SEMIA 452</strain>
    </source>
</reference>
<keyword evidence="3" id="KW-0808">Transferase</keyword>
<feature type="domain" description="Glycosyl transferase family 1" evidence="1">
    <location>
        <begin position="191"/>
        <end position="352"/>
    </location>
</feature>
<evidence type="ECO:0000259" key="1">
    <source>
        <dbReference type="Pfam" id="PF00534"/>
    </source>
</evidence>
<dbReference type="SUPFAM" id="SSF53756">
    <property type="entry name" value="UDP-Glycosyltransferase/glycogen phosphorylase"/>
    <property type="match status" value="1"/>
</dbReference>
<dbReference type="AlphaFoldDB" id="A0A7W6THV5"/>
<dbReference type="PANTHER" id="PTHR12526">
    <property type="entry name" value="GLYCOSYLTRANSFERASE"/>
    <property type="match status" value="1"/>
</dbReference>
<name>A0A7W6THV5_9HYPH</name>
<dbReference type="GO" id="GO:0016757">
    <property type="term" value="F:glycosyltransferase activity"/>
    <property type="evidence" value="ECO:0007669"/>
    <property type="project" value="InterPro"/>
</dbReference>
<gene>
    <name evidence="3" type="ORF">GGE31_004190</name>
    <name evidence="2" type="ORF">GGE33_004071</name>
    <name evidence="4" type="ORF">GGE35_004133</name>
</gene>
<dbReference type="InterPro" id="IPR001296">
    <property type="entry name" value="Glyco_trans_1"/>
</dbReference>
<comment type="caution">
    <text evidence="3">The sequence shown here is derived from an EMBL/GenBank/DDBJ whole genome shotgun (WGS) entry which is preliminary data.</text>
</comment>
<dbReference type="EMBL" id="JACIGY010000006">
    <property type="protein sequence ID" value="MBB4413662.1"/>
    <property type="molecule type" value="Genomic_DNA"/>
</dbReference>
<evidence type="ECO:0000313" key="3">
    <source>
        <dbReference type="EMBL" id="MBB4413662.1"/>
    </source>
</evidence>
<protein>
    <submittedName>
        <fullName evidence="3">Glycosyltransferase involved in cell wall biosynthesis</fullName>
    </submittedName>
</protein>
<dbReference type="Proteomes" id="UP000576087">
    <property type="component" value="Unassembled WGS sequence"/>
</dbReference>
<dbReference type="Gene3D" id="3.40.50.2000">
    <property type="entry name" value="Glycogen Phosphorylase B"/>
    <property type="match status" value="2"/>
</dbReference>
<dbReference type="PANTHER" id="PTHR12526:SF636">
    <property type="entry name" value="BLL3647 PROTEIN"/>
    <property type="match status" value="1"/>
</dbReference>
<dbReference type="EMBL" id="JACIHM010000006">
    <property type="protein sequence ID" value="MBB4448296.1"/>
    <property type="molecule type" value="Genomic_DNA"/>
</dbReference>
<dbReference type="EMBL" id="JACIGW010000005">
    <property type="protein sequence ID" value="MBB4350306.1"/>
    <property type="molecule type" value="Genomic_DNA"/>
</dbReference>
<dbReference type="Proteomes" id="UP000524535">
    <property type="component" value="Unassembled WGS sequence"/>
</dbReference>
<dbReference type="Proteomes" id="UP000520770">
    <property type="component" value="Unassembled WGS sequence"/>
</dbReference>
<accession>A0A7W6THV5</accession>
<dbReference type="RefSeq" id="WP_183826943.1">
    <property type="nucleotide sequence ID" value="NZ_JACIGW010000005.1"/>
</dbReference>
<proteinExistence type="predicted"/>